<proteinExistence type="inferred from homology"/>
<dbReference type="Pfam" id="PF03895">
    <property type="entry name" value="YadA_anchor"/>
    <property type="match status" value="1"/>
</dbReference>
<dbReference type="InterPro" id="IPR011049">
    <property type="entry name" value="Serralysin-like_metalloprot_C"/>
</dbReference>
<feature type="domain" description="Trimeric autotransporter adhesin YadA-like stalk" evidence="14">
    <location>
        <begin position="915"/>
        <end position="934"/>
    </location>
</feature>
<feature type="domain" description="Trimeric autotransporter adhesin YadA-like stalk" evidence="14">
    <location>
        <begin position="1688"/>
        <end position="1707"/>
    </location>
</feature>
<accession>A0A250L6T6</accession>
<feature type="domain" description="Trimeric autotransporter adhesin YadA-like stalk" evidence="14">
    <location>
        <begin position="315"/>
        <end position="351"/>
    </location>
</feature>
<feature type="domain" description="Trimeric autotransporter adhesin YadA-like head" evidence="13">
    <location>
        <begin position="285"/>
        <end position="309"/>
    </location>
</feature>
<dbReference type="Pfam" id="PF05662">
    <property type="entry name" value="YadA_stalk"/>
    <property type="match status" value="44"/>
</dbReference>
<sequence>MRSFQLYNHSNAAGGGIGQASAATEAGISGTVDGHLFLLGGSGVHLRGAVDFDSNASMTNHRITNLAAGSAGTDAVNLNQLNAAVAAASGNPYVAISTGAYAASTAAVATGGYSATAVGGNARATGISAVALGGNTVASNQNATAIGTLSQATGSESVAVGTSARATGGNSSAFGQGAVAQAAGATAIGSGANSGTANSIAMGRNAVVNAGGVTGANSSIAIGNGAVAGGTDTIVIGTSTSHSGSGATVVGANASAMGGGAGVALGNASSAAGNAAVALGQSSVASGQNSVALGTGSVANAANTVSVGSTTVQRRITNMAAGTAATDAVNVSQLTGVTSALGGGAGVGADGSITRPTYNVAGKNYNNVGDALDALAASGGDPDSVKYDDATHRAITLGNTGTPVGIHNVAAGALSATSKDAVNGSQLFATNTRVGDLEGSLKDGGVIDPITGKSLAVTYDGVAQDKVTLKGADGTTLANLKAGVADMDAVNVSQLKDSGLIGDDGKAIAAVTYDDATKGSVTLGGAGATTPVALKNVADAKDDHDALNLGQLKEAGLVGDDGSGNLTSMAVTYDGAARDKVTLQGADGTTLSNVKAGVADMDAVNVGQMKDALATKTDDTLIKVRSSGDTPPPATAASERAIAIGGGAYADSRVTGGGVGDGAVAIGEGATATGGFATAVGAASYAGHLGSAFGDAASASGASSSAFGESANASGDTATAIGALASATGTSAIALGIVAKADGKDSMALGAGAHAQGTSTVALGADSVADRDNTVSVGSATQQRQIVNVAAGTQDTDAVNVAQLKDSGLIGDDGKAIAAVTYDDATKSSVTLGGAGATTPVAIHNVAAGALSATSTDAVNGSQLFATNTRVGDIEDSLSKGGVIDPISGESLAVVYDGTAKDTVTLKGADGTTLANVKAGVADMDAVNVSQLKGSGLIGDDGKAIAAVTYDRLADGTPNYGSVTFGHGAGLTQLKNVAAATDDTDAVNLGQMKQYVADNPGEGGPGNPLAVAYDDASKGQVTLAGGVDGTTITNVKAGELSATSTDAVNGSQLFATNTRVGDLEGSLKDGGVIDPVTGKSLAVTYDGVAQDKVTLKGADGTTLANVKAGVADMDAVNVSQLKGAGLIGDDGKAIAAVTYDRNADGTPNFNSVTMGGGNATGPVTISNVAAGVAATDAVNVQQMRDAAANGNPYIGGRGTGVAAQATGINAVALGLGSLANEINTISVGNSATGLQRRITNVQNGQADSDAATVGQVNDLIGVASTNTQASINDINAKTKDAIQSMSDRLDSIGTTASANPYVQVDGAGDGSDNAFAGAGTYGVAVGADASATGTTSIAVGAQAVSSGTGSVALGAGASATANGAVAFGSGRATGTSALALGNGTVATGNNAVAAGFNAQAAGLNALAVGNTARANAADSMAFGTTAQVDALATNAIAIGRQASVTSAGQNAVALGAGSVADRLNAISVGSSGHERQIIYVARGTSGTDAVNVSQLRDAMAAFGGSAAVDANGAIVNPTYTIGGTEYHTVGQALDALARLGGGTDPLAVTYGTNADGSPNFEVVSLKGAAGTTLSNVKAGVADMDAVNVSQLKDSGLIGDDGKAIAAVTYDDTTKSSVTLGGAGATTPVALKNVADAKDDHDALNLGQLKEAGLVGDDGSGNLTSMAVTYDGASKDKVTLQGTDGTTLANVKAGVADMDAVNVSQLKDSGLIGDDGKAIAAVTYDDATKASVTLGNAGTPVAIHNVAAGALSETSTDAVNGSQLFATNTRVGDLEDSLGKGGVIDPITGESLAVVYDGTAKDTVTLKGADGTTLANVKAGVADMDAVNVSQLKDSGLIGDDGKAIAAVTYDDATKGSVTLGGAGATTPVALKNVADAKDDHDALNLGQLKDAGLVGDDGSGNLTSMAVTYDGAARDKVTLKGADGTTLANVKAGVADMDAVNVSQLKDSGLIGDDGKAIAAVTYDDATKGSVTLGGAGATTPVALKNVADAKDDHDALNLGQLKEAGLVGDDGSGNLTSMAVTYDGASKDKVTLQGTDGTTLANVKAGVADMDAVNVSQLKDSGLIGDDGKAIAAVTYDDATKASVTLGNAGTPVAIHNVAAGALSETSTDAVNGSQLFATNTRVGDLEGSLKDGGVIDPVTGESLAVVYDGTAKDKVTLKGADGTTLANVKAGVADMDAVNVSQLKGSGLIGDDGKAIAAVTYDRLADGTPNYGSVTFGHGAGPTQLKNVAAATDNTDAVNFGQMKDYVGDQLGNPGIPGNPLAVAYDDASKGQVTLAGGADGTTITNVKAGEVSATSTDAINGAQLHGTAQSVADSLGGGSTVDADGKVTNPTYSLADPADGSTKTDYHNVGDALANLDGRTSTNTENITVINKQLADSGLVDPVTGQSIAAVTYDRNADGTPNLGSVTLGGADATTPVALKNVADGTDRHDAINMGQLQDAGLVAPVDPSNPGAGLKSLAVTYDGVDQDKATLKGADGTTLANVKAGVADMDAVNVSQLKGSGLIGDDGKAIAAVTYDRNADGTPDYSKVTLGHGEGPTQLKNVANATDDGDALNLGQLKEAGLVGEDDKGNLASAAVTYDRNADGTINHDQITLKGADGTTLSNVKAGVADMDAVNVSQLKGSGLIGDDGKAIAAVTYDRNADGTPNYGQATLGHGEGPTQLKNVANATDDGDALNLGQLKEAGLVGDDGSGNLTSLAVTYDNAAKDAITLGGTGATTPVAIHNVADGVLSATSKDAVNGSQLFATNTRVGDIENSLKDGGVIDPVTGKSLAVVYDGAAKDTVTMAGAAGTTIANVKAGVADMDAVNVSQLKGSGLIGDDGKAIAAVTYDRNADGTPNLGSVTLGGAGATTPVALKNVADGVDRHDAINLGQLQDAGLVAPVDPTNPGAGLTSTAVTYDKHADGSVNFDQITLKGGADGTKLSNVAAGEVSATSKDAINGAQLHGTAQSVSDSLGGGSTVDADGKVTNPTYSLADPADGSTKTEYHNVGDALANLDGRTSTNTENITVINKQLGDSGLVDPVTGQTLAAVTYDRNADGTPNRGSVTLGGADATAPVALKNVADGVDANDAVNVGQLQAAGIVAPVDPENPGKGLKSLAVTYDGVDQDKVTLKGADGTTLTNVKAGAVTATSTDAINGSQLHGTAQSVADSLGGGSTVDAEGKVTSPTYSLADPTDGSTKTEYHNVGDALANLDGRTSTNTENITVINKQLADTGLVDPVTGQSLAAVTYDRNADGTPNRGSVTLGGADATAPVALKNVADGTDRHDAINLGQLQDAGLVAPVDPTNPGTGLTSLAVTYDKHADGSANFDQISLKGENGTTITNVKAGAVSATSTDAVNGSQLYGASQSVAKALGGGATVDANGNVTNPTYTVNNEKFDNVGDALDNISSSLVHGSIGLVQQDETTRDITVAKDTDGTTVNFAGTAGDRVLTGVGAGVVSATSNDAINGSQLHGTAQSVADTIGGGTTVDADGKLADTSIEVNGSKYKTVAEAVQAAAAYGATDSLAVRYDLNGDGTPNYGSVTLGGTGAAPVRLTNVANGTTQYDAVNFGQLSELSDRIGGVDDRVGRLEQNPGGGGGGGGGSGGSDYFAGTDVGTGTTPANAGNGVGNTAAGSGAVVGTGVNNGTVVGSNANVSASNGTAIGSGSKSSAEGATAIGNNANASGSKSAAIGDGASASGSNSVALGAGSMATSDNTVSVGSATQQRTISNLADGVNASDAATKGQMDRAIGGVQGQVNELSRNAYSGIAAATALTMIPGVDPGKTLSFGIGGATFQGYQAVAFGGEARITQNLKMKAGVGLSSGGNTVGVGASYQW</sequence>
<feature type="domain" description="Trimeric autotransporter adhesin YadA-like head" evidence="13">
    <location>
        <begin position="755"/>
        <end position="779"/>
    </location>
</feature>
<feature type="domain" description="Trimeric autotransporter adhesin YadA-like stalk" evidence="14">
    <location>
        <begin position="591"/>
        <end position="612"/>
    </location>
</feature>
<dbReference type="Gene3D" id="1.20.5.170">
    <property type="match status" value="8"/>
</dbReference>
<feature type="domain" description="Trimeric autotransporter adhesin YadA-like stalk" evidence="14">
    <location>
        <begin position="3063"/>
        <end position="3082"/>
    </location>
</feature>
<dbReference type="InterPro" id="IPR008640">
    <property type="entry name" value="Adhesin_Head_dom"/>
</dbReference>
<feature type="domain" description="Trimeric autotransporter adhesin YadA-like stalk" evidence="14">
    <location>
        <begin position="1742"/>
        <end position="1777"/>
    </location>
</feature>
<feature type="domain" description="Trimeric autotransporter adhesin YadA-like stalk" evidence="14">
    <location>
        <begin position="843"/>
        <end position="880"/>
    </location>
</feature>
<feature type="domain" description="Trimeric autotransporter adhesin YadA-like stalk" evidence="14">
    <location>
        <begin position="3433"/>
        <end position="3472"/>
    </location>
</feature>
<gene>
    <name evidence="15" type="ORF">BCCH1_27280</name>
</gene>
<feature type="domain" description="Trimeric autotransporter adhesin YadA-like head" evidence="13">
    <location>
        <begin position="1205"/>
        <end position="1231"/>
    </location>
</feature>
<feature type="domain" description="Trimeric autotransporter adhesin YadA-like head" evidence="13">
    <location>
        <begin position="660"/>
        <end position="683"/>
    </location>
</feature>
<keyword evidence="7" id="KW-0732">Signal</keyword>
<feature type="domain" description="Trimeric autotransporter adhesin YadA-like stalk" evidence="14">
    <location>
        <begin position="2096"/>
        <end position="2132"/>
    </location>
</feature>
<feature type="domain" description="Trimeric autotransporter adhesin YadA-like head" evidence="13">
    <location>
        <begin position="699"/>
        <end position="724"/>
    </location>
</feature>
<feature type="domain" description="Trimeric autotransporter adhesin YadA-like head" evidence="13">
    <location>
        <begin position="1372"/>
        <end position="1398"/>
    </location>
</feature>
<dbReference type="InterPro" id="IPR008635">
    <property type="entry name" value="Coiled_stalk_dom"/>
</dbReference>
<evidence type="ECO:0000256" key="3">
    <source>
        <dbReference type="ARBA" id="ARBA00005848"/>
    </source>
</evidence>
<feature type="compositionally biased region" description="Gly residues" evidence="11">
    <location>
        <begin position="3576"/>
        <end position="3588"/>
    </location>
</feature>
<feature type="domain" description="Trimeric autotransporter adhesin YadA-like head" evidence="13">
    <location>
        <begin position="112"/>
        <end position="136"/>
    </location>
</feature>
<evidence type="ECO:0000256" key="9">
    <source>
        <dbReference type="ARBA" id="ARBA00023136"/>
    </source>
</evidence>
<feature type="domain" description="Trimeric autotransporter adhesin YadA-like head" evidence="13">
    <location>
        <begin position="1346"/>
        <end position="1370"/>
    </location>
</feature>
<keyword evidence="6" id="KW-0812">Transmembrane</keyword>
<feature type="domain" description="Trimeric autotransporter adhesin YadA-like stalk" evidence="14">
    <location>
        <begin position="3122"/>
        <end position="3160"/>
    </location>
</feature>
<dbReference type="GO" id="GO:0009279">
    <property type="term" value="C:cell outer membrane"/>
    <property type="evidence" value="ECO:0007669"/>
    <property type="project" value="UniProtKB-SubCell"/>
</dbReference>
<feature type="domain" description="Trimeric autotransporter adhesin YadA-like stalk" evidence="14">
    <location>
        <begin position="1104"/>
        <end position="1124"/>
    </location>
</feature>
<feature type="domain" description="Trimeric autotransporter adhesin YadA-like stalk" evidence="14">
    <location>
        <begin position="3324"/>
        <end position="3367"/>
    </location>
</feature>
<dbReference type="EMBL" id="AP018357">
    <property type="protein sequence ID" value="BBA40303.1"/>
    <property type="molecule type" value="Genomic_DNA"/>
</dbReference>
<dbReference type="GO" id="GO:0009986">
    <property type="term" value="C:cell surface"/>
    <property type="evidence" value="ECO:0007669"/>
    <property type="project" value="UniProtKB-SubCell"/>
</dbReference>
<feature type="domain" description="Trimeric autotransporter adhesin YadA-like stalk" evidence="14">
    <location>
        <begin position="974"/>
        <end position="1005"/>
    </location>
</feature>
<evidence type="ECO:0000256" key="4">
    <source>
        <dbReference type="ARBA" id="ARBA00022448"/>
    </source>
</evidence>
<organism evidence="15">
    <name type="scientific">Burkholderia contaminans</name>
    <dbReference type="NCBI Taxonomy" id="488447"/>
    <lineage>
        <taxon>Bacteria</taxon>
        <taxon>Pseudomonadati</taxon>
        <taxon>Pseudomonadota</taxon>
        <taxon>Betaproteobacteria</taxon>
        <taxon>Burkholderiales</taxon>
        <taxon>Burkholderiaceae</taxon>
        <taxon>Burkholderia</taxon>
        <taxon>Burkholderia cepacia complex</taxon>
    </lineage>
</organism>
<feature type="domain" description="Trimeric autotransporter adhesin YadA-like C-terminal membrane anchor" evidence="12">
    <location>
        <begin position="3760"/>
        <end position="3818"/>
    </location>
</feature>
<dbReference type="GO" id="GO:0015031">
    <property type="term" value="P:protein transport"/>
    <property type="evidence" value="ECO:0007669"/>
    <property type="project" value="UniProtKB-KW"/>
</dbReference>
<feature type="domain" description="Trimeric autotransporter adhesin YadA-like stalk" evidence="14">
    <location>
        <begin position="1986"/>
        <end position="2005"/>
    </location>
</feature>
<feature type="domain" description="Trimeric autotransporter adhesin YadA-like stalk" evidence="14">
    <location>
        <begin position="2924"/>
        <end position="2964"/>
    </location>
</feature>
<feature type="domain" description="Trimeric autotransporter adhesin YadA-like stalk" evidence="14">
    <location>
        <begin position="62"/>
        <end position="91"/>
    </location>
</feature>
<dbReference type="InterPro" id="IPR045584">
    <property type="entry name" value="Pilin-like"/>
</dbReference>
<feature type="domain" description="Trimeric autotransporter adhesin YadA-like stalk" evidence="14">
    <location>
        <begin position="1928"/>
        <end position="1947"/>
    </location>
</feature>
<protein>
    <submittedName>
        <fullName evidence="15">Uncharacterized protein</fullName>
    </submittedName>
</protein>
<feature type="domain" description="Trimeric autotransporter adhesin YadA-like head" evidence="13">
    <location>
        <begin position="1400"/>
        <end position="1424"/>
    </location>
</feature>
<feature type="domain" description="Trimeric autotransporter adhesin YadA-like stalk" evidence="14">
    <location>
        <begin position="2286"/>
        <end position="2325"/>
    </location>
</feature>
<feature type="domain" description="Trimeric autotransporter adhesin YadA-like stalk" evidence="14">
    <location>
        <begin position="2484"/>
        <end position="2503"/>
    </location>
</feature>
<feature type="domain" description="Trimeric autotransporter adhesin YadA-like stalk" evidence="14">
    <location>
        <begin position="2543"/>
        <end position="2564"/>
    </location>
</feature>
<name>A0A250L6T6_9BURK</name>
<feature type="domain" description="Trimeric autotransporter adhesin YadA-like stalk" evidence="14">
    <location>
        <begin position="3260"/>
        <end position="3279"/>
    </location>
</feature>
<feature type="domain" description="Trimeric autotransporter adhesin YadA-like head" evidence="13">
    <location>
        <begin position="3679"/>
        <end position="3703"/>
    </location>
</feature>
<feature type="region of interest" description="Disordered" evidence="11">
    <location>
        <begin position="3567"/>
        <end position="3596"/>
    </location>
</feature>
<feature type="domain" description="Trimeric autotransporter adhesin YadA-like head" evidence="13">
    <location>
        <begin position="138"/>
        <end position="164"/>
    </location>
</feature>
<evidence type="ECO:0000256" key="10">
    <source>
        <dbReference type="ARBA" id="ARBA00023237"/>
    </source>
</evidence>
<feature type="domain" description="Trimeric autotransporter adhesin YadA-like stalk" evidence="14">
    <location>
        <begin position="2796"/>
        <end position="2816"/>
    </location>
</feature>
<feature type="domain" description="Trimeric autotransporter adhesin YadA-like stalk" evidence="14">
    <location>
        <begin position="2860"/>
        <end position="2879"/>
    </location>
</feature>
<comment type="similarity">
    <text evidence="3">Belongs to the autotransporter-2 (AT-2) (TC 1.B.40) family.</text>
</comment>
<keyword evidence="5" id="KW-1134">Transmembrane beta strand</keyword>
<dbReference type="SUPFAM" id="SSF54523">
    <property type="entry name" value="Pili subunits"/>
    <property type="match status" value="1"/>
</dbReference>
<feature type="domain" description="Trimeric autotransporter adhesin YadA-like stalk" evidence="14">
    <location>
        <begin position="2042"/>
        <end position="2061"/>
    </location>
</feature>
<evidence type="ECO:0000259" key="12">
    <source>
        <dbReference type="Pfam" id="PF03895"/>
    </source>
</evidence>
<feature type="domain" description="Trimeric autotransporter adhesin YadA-like stalk" evidence="14">
    <location>
        <begin position="1872"/>
        <end position="1891"/>
    </location>
</feature>
<dbReference type="SUPFAM" id="SSF101967">
    <property type="entry name" value="Adhesin YadA, collagen-binding domain"/>
    <property type="match status" value="13"/>
</dbReference>
<evidence type="ECO:0000256" key="5">
    <source>
        <dbReference type="ARBA" id="ARBA00022452"/>
    </source>
</evidence>
<feature type="domain" description="Trimeric autotransporter adhesin YadA-like stalk" evidence="14">
    <location>
        <begin position="1573"/>
        <end position="1593"/>
    </location>
</feature>
<evidence type="ECO:0000256" key="1">
    <source>
        <dbReference type="ARBA" id="ARBA00004241"/>
    </source>
</evidence>
<feature type="domain" description="Trimeric autotransporter adhesin YadA-like stalk" evidence="14">
    <location>
        <begin position="1237"/>
        <end position="1277"/>
    </location>
</feature>
<feature type="domain" description="Trimeric autotransporter adhesin YadA-like stalk" evidence="14">
    <location>
        <begin position="1632"/>
        <end position="1651"/>
    </location>
</feature>
<feature type="domain" description="Trimeric autotransporter adhesin YadA-like stalk" evidence="14">
    <location>
        <begin position="2605"/>
        <end position="2625"/>
    </location>
</feature>
<dbReference type="Gene3D" id="3.30.1300.30">
    <property type="entry name" value="GSPII I/J protein-like"/>
    <property type="match status" value="1"/>
</dbReference>
<feature type="domain" description="Trimeric autotransporter adhesin YadA-like stalk" evidence="14">
    <location>
        <begin position="406"/>
        <end position="442"/>
    </location>
</feature>
<keyword evidence="9" id="KW-0472">Membrane</keyword>
<reference evidence="15" key="1">
    <citation type="journal article" date="2016" name="Biosci. Biotechnol. Biochem.">
        <title>Bioconversion of AHX to AOH by resting cells of Burkholderia contaminans CH-1.</title>
        <authorList>
            <person name="Choi J.H."/>
            <person name="Kikuchi A."/>
            <person name="Pumkaeo P."/>
            <person name="Hirai H."/>
            <person name="Tokuyama S."/>
            <person name="Kawagishi H."/>
        </authorList>
    </citation>
    <scope>NUCLEOTIDE SEQUENCE</scope>
    <source>
        <strain evidence="15">CH-1</strain>
    </source>
</reference>
<feature type="domain" description="Trimeric autotransporter adhesin YadA-like stalk" evidence="14">
    <location>
        <begin position="2725"/>
        <end position="2763"/>
    </location>
</feature>
<dbReference type="Gene3D" id="6.10.250.2040">
    <property type="match status" value="19"/>
</dbReference>
<keyword evidence="4" id="KW-0813">Transport</keyword>
<feature type="domain" description="Trimeric autotransporter adhesin YadA-like stalk" evidence="14">
    <location>
        <begin position="2168"/>
        <end position="2187"/>
    </location>
</feature>
<evidence type="ECO:0000256" key="11">
    <source>
        <dbReference type="SAM" id="MobiDB-lite"/>
    </source>
</evidence>
<feature type="domain" description="Trimeric autotransporter adhesin YadA-like stalk" evidence="14">
    <location>
        <begin position="1032"/>
        <end position="1068"/>
    </location>
</feature>
<reference evidence="15" key="2">
    <citation type="journal article" date="2017" name="Genome Announc.">
        <title>High-Quality Draft Genome Sequence of Burkholderia contaminans CH-1, a Gram-Negative Bacterium That Metabolizes 2-Azahypoxanthine, a Plant Growth-Regulating Compound.</title>
        <authorList>
            <person name="Choi J.-H."/>
            <person name="Sugiura H."/>
            <person name="Moriuchi R."/>
            <person name="Kawagishi H."/>
            <person name="Dohra H."/>
        </authorList>
    </citation>
    <scope>NUCLEOTIDE SEQUENCE</scope>
    <source>
        <strain evidence="15">CH-1</strain>
    </source>
</reference>
<evidence type="ECO:0000313" key="15">
    <source>
        <dbReference type="EMBL" id="BBA40303.1"/>
    </source>
</evidence>
<feature type="domain" description="Trimeric autotransporter adhesin YadA-like head" evidence="13">
    <location>
        <begin position="1448"/>
        <end position="1470"/>
    </location>
</feature>
<comment type="subcellular location">
    <subcellularLocation>
        <location evidence="2">Cell outer membrane</location>
    </subcellularLocation>
    <subcellularLocation>
        <location evidence="1">Cell surface</location>
    </subcellularLocation>
</comment>
<evidence type="ECO:0000256" key="6">
    <source>
        <dbReference type="ARBA" id="ARBA00022692"/>
    </source>
</evidence>
<dbReference type="InterPro" id="IPR005594">
    <property type="entry name" value="YadA_C"/>
</dbReference>
<feature type="domain" description="Trimeric autotransporter adhesin YadA-like head" evidence="13">
    <location>
        <begin position="3652"/>
        <end position="3677"/>
    </location>
</feature>
<feature type="domain" description="Trimeric autotransporter adhesin YadA-like head" evidence="13">
    <location>
        <begin position="727"/>
        <end position="753"/>
    </location>
</feature>
<feature type="domain" description="Trimeric autotransporter adhesin YadA-like stalk" evidence="14">
    <location>
        <begin position="536"/>
        <end position="555"/>
    </location>
</feature>
<keyword evidence="8" id="KW-0653">Protein transport</keyword>
<evidence type="ECO:0000256" key="2">
    <source>
        <dbReference type="ARBA" id="ARBA00004442"/>
    </source>
</evidence>
<evidence type="ECO:0000259" key="14">
    <source>
        <dbReference type="Pfam" id="PF05662"/>
    </source>
</evidence>
<evidence type="ECO:0000256" key="8">
    <source>
        <dbReference type="ARBA" id="ARBA00022927"/>
    </source>
</evidence>
<feature type="domain" description="Trimeric autotransporter adhesin YadA-like head" evidence="13">
    <location>
        <begin position="1319"/>
        <end position="1343"/>
    </location>
</feature>
<feature type="domain" description="Trimeric autotransporter adhesin YadA-like stalk" evidence="14">
    <location>
        <begin position="785"/>
        <end position="806"/>
    </location>
</feature>
<feature type="domain" description="Trimeric autotransporter adhesin YadA-like stalk" evidence="14">
    <location>
        <begin position="3710"/>
        <end position="3748"/>
    </location>
</feature>
<feature type="domain" description="Trimeric autotransporter adhesin YadA-like stalk" evidence="14">
    <location>
        <begin position="2424"/>
        <end position="2443"/>
    </location>
</feature>
<feature type="domain" description="Trimeric autotransporter adhesin YadA-like stalk" evidence="14">
    <location>
        <begin position="2665"/>
        <end position="2687"/>
    </location>
</feature>
<feature type="domain" description="Trimeric autotransporter adhesin YadA-like stalk" evidence="14">
    <location>
        <begin position="479"/>
        <end position="497"/>
    </location>
</feature>
<feature type="domain" description="Trimeric autotransporter adhesin YadA-like head" evidence="13">
    <location>
        <begin position="166"/>
        <end position="192"/>
    </location>
</feature>
<feature type="domain" description="Trimeric autotransporter adhesin YadA-like stalk" evidence="14">
    <location>
        <begin position="1165"/>
        <end position="1202"/>
    </location>
</feature>
<evidence type="ECO:0000256" key="7">
    <source>
        <dbReference type="ARBA" id="ARBA00022729"/>
    </source>
</evidence>
<dbReference type="Pfam" id="PF05658">
    <property type="entry name" value="YadA_head"/>
    <property type="match status" value="16"/>
</dbReference>
<dbReference type="Gene3D" id="2.150.10.10">
    <property type="entry name" value="Serralysin-like metalloprotease, C-terminal"/>
    <property type="match status" value="13"/>
</dbReference>
<feature type="domain" description="Trimeric autotransporter adhesin YadA-like stalk" evidence="14">
    <location>
        <begin position="2227"/>
        <end position="2250"/>
    </location>
</feature>
<feature type="domain" description="Trimeric autotransporter adhesin YadA-like stalk" evidence="14">
    <location>
        <begin position="1476"/>
        <end position="1506"/>
    </location>
</feature>
<evidence type="ECO:0000259" key="13">
    <source>
        <dbReference type="Pfam" id="PF05658"/>
    </source>
</evidence>
<feature type="domain" description="Trimeric autotransporter adhesin YadA-like stalk" evidence="14">
    <location>
        <begin position="1814"/>
        <end position="1833"/>
    </location>
</feature>
<keyword evidence="10" id="KW-0998">Cell outer membrane</keyword>
<dbReference type="CDD" id="cd12820">
    <property type="entry name" value="LbR_YadA-like"/>
    <property type="match status" value="4"/>
</dbReference>
<feature type="domain" description="Trimeric autotransporter adhesin YadA-like stalk" evidence="14">
    <location>
        <begin position="3536"/>
        <end position="3564"/>
    </location>
</feature>